<comment type="catalytic activity">
    <reaction evidence="8 13">
        <text>2 5-aminolevulinate = porphobilinogen + 2 H2O + H(+)</text>
        <dbReference type="Rhea" id="RHEA:24064"/>
        <dbReference type="ChEBI" id="CHEBI:15377"/>
        <dbReference type="ChEBI" id="CHEBI:15378"/>
        <dbReference type="ChEBI" id="CHEBI:58126"/>
        <dbReference type="ChEBI" id="CHEBI:356416"/>
        <dbReference type="EC" id="4.2.1.24"/>
    </reaction>
</comment>
<evidence type="ECO:0000313" key="16">
    <source>
        <dbReference type="Proteomes" id="UP000315995"/>
    </source>
</evidence>
<sequence length="327" mass="36696">MSERFDLPRRPRRLRRNENIRSLVRETHLSKDDLIMPVFITAEENVKNEISSMPGIYQYSLDRVDEELETLVERGITRVILFGIPESKDEVGSDTWHEHGVMQEAVRHIKKQHPEMYVITDVCFCEYTSHGHCGVVDEEGNLLNDPTLANLQKQAISHAEAGADMVAPSGMLDGMIKAMRTGLDEAGHAEMPIMSYAVKYASAFYGPFRDAVDSSPRFGDRRAYQMDPPNTREAMVEAALDVEEGADILMVKPALSYMDVIQKVRERFELPVAAYNVSGEYAMVKAAAEKGWIDGDAVAYEKLLSMKRAGADIILTYFARDLAPMLG</sequence>
<dbReference type="SMART" id="SM01004">
    <property type="entry name" value="ALAD"/>
    <property type="match status" value="1"/>
</dbReference>
<dbReference type="NCBIfam" id="NF006762">
    <property type="entry name" value="PRK09283.1"/>
    <property type="match status" value="1"/>
</dbReference>
<dbReference type="PRINTS" id="PR00144">
    <property type="entry name" value="DALDHYDRTASE"/>
</dbReference>
<feature type="active site" description="Schiff-base intermediate with substrate" evidence="9">
    <location>
        <position position="252"/>
    </location>
</feature>
<feature type="binding site" evidence="11">
    <location>
        <position position="123"/>
    </location>
    <ligand>
        <name>Zn(2+)</name>
        <dbReference type="ChEBI" id="CHEBI:29105"/>
        <note>catalytic</note>
    </ligand>
</feature>
<feature type="binding site" evidence="10">
    <location>
        <position position="209"/>
    </location>
    <ligand>
        <name>5-aminolevulinate</name>
        <dbReference type="ChEBI" id="CHEBI:356416"/>
        <label>1</label>
    </ligand>
</feature>
<evidence type="ECO:0000256" key="3">
    <source>
        <dbReference type="ARBA" id="ARBA00012053"/>
    </source>
</evidence>
<evidence type="ECO:0000313" key="15">
    <source>
        <dbReference type="EMBL" id="QDG54240.1"/>
    </source>
</evidence>
<dbReference type="OrthoDB" id="9805001at2"/>
<gene>
    <name evidence="15" type="primary">hemB</name>
    <name evidence="15" type="ORF">FIV42_26900</name>
</gene>
<evidence type="ECO:0000256" key="1">
    <source>
        <dbReference type="ARBA" id="ARBA00004694"/>
    </source>
</evidence>
<keyword evidence="5" id="KW-0350">Heme biosynthesis</keyword>
<evidence type="ECO:0000256" key="11">
    <source>
        <dbReference type="PIRSR" id="PIRSR001415-3"/>
    </source>
</evidence>
<dbReference type="GO" id="GO:0008270">
    <property type="term" value="F:zinc ion binding"/>
    <property type="evidence" value="ECO:0007669"/>
    <property type="project" value="TreeGrafter"/>
</dbReference>
<evidence type="ECO:0000256" key="2">
    <source>
        <dbReference type="ARBA" id="ARBA00008055"/>
    </source>
</evidence>
<evidence type="ECO:0000256" key="6">
    <source>
        <dbReference type="ARBA" id="ARBA00023239"/>
    </source>
</evidence>
<dbReference type="RefSeq" id="WP_141200684.1">
    <property type="nucleotide sequence ID" value="NZ_CP041186.1"/>
</dbReference>
<accession>A0A5B8YD17</accession>
<protein>
    <recommendedName>
        <fullName evidence="4 13">Delta-aminolevulinic acid dehydratase</fullName>
        <ecNumber evidence="3 13">4.2.1.24</ecNumber>
    </recommendedName>
</protein>
<evidence type="ECO:0000256" key="13">
    <source>
        <dbReference type="RuleBase" id="RU000515"/>
    </source>
</evidence>
<dbReference type="Gene3D" id="3.20.20.70">
    <property type="entry name" value="Aldolase class I"/>
    <property type="match status" value="1"/>
</dbReference>
<evidence type="ECO:0000256" key="4">
    <source>
        <dbReference type="ARBA" id="ARBA00020771"/>
    </source>
</evidence>
<comment type="pathway">
    <text evidence="1">Porphyrin-containing compound metabolism; protoporphyrin-IX biosynthesis; coproporphyrinogen-III from 5-aminolevulinate: step 1/4.</text>
</comment>
<comment type="similarity">
    <text evidence="2 14">Belongs to the ALAD family.</text>
</comment>
<dbReference type="GO" id="GO:0004655">
    <property type="term" value="F:porphobilinogen synthase activity"/>
    <property type="evidence" value="ECO:0007669"/>
    <property type="project" value="UniProtKB-EC"/>
</dbReference>
<dbReference type="Proteomes" id="UP000315995">
    <property type="component" value="Chromosome"/>
</dbReference>
<dbReference type="PANTHER" id="PTHR11458">
    <property type="entry name" value="DELTA-AMINOLEVULINIC ACID DEHYDRATASE"/>
    <property type="match status" value="1"/>
</dbReference>
<evidence type="ECO:0000256" key="10">
    <source>
        <dbReference type="PIRSR" id="PIRSR001415-2"/>
    </source>
</evidence>
<feature type="binding site" evidence="10">
    <location>
        <position position="278"/>
    </location>
    <ligand>
        <name>5-aminolevulinate</name>
        <dbReference type="ChEBI" id="CHEBI:356416"/>
        <label>2</label>
    </ligand>
</feature>
<keyword evidence="11" id="KW-0862">Zinc</keyword>
<dbReference type="EC" id="4.2.1.24" evidence="3 13"/>
<evidence type="ECO:0000256" key="9">
    <source>
        <dbReference type="PIRSR" id="PIRSR001415-1"/>
    </source>
</evidence>
<feature type="binding site" evidence="10">
    <location>
        <position position="317"/>
    </location>
    <ligand>
        <name>5-aminolevulinate</name>
        <dbReference type="ChEBI" id="CHEBI:356416"/>
        <label>2</label>
    </ligand>
</feature>
<feature type="binding site" evidence="12">
    <location>
        <position position="237"/>
    </location>
    <ligand>
        <name>Mg(2+)</name>
        <dbReference type="ChEBI" id="CHEBI:18420"/>
    </ligand>
</feature>
<dbReference type="AlphaFoldDB" id="A0A4Y6Q180"/>
<name>A0A4Y6Q180_PERCE</name>
<dbReference type="FunFam" id="3.20.20.70:FF:000019">
    <property type="entry name" value="Delta-aminolevulinic acid dehydratase"/>
    <property type="match status" value="1"/>
</dbReference>
<proteinExistence type="inferred from homology"/>
<keyword evidence="12" id="KW-0460">Magnesium</keyword>
<dbReference type="CDD" id="cd00384">
    <property type="entry name" value="ALAD_PBGS"/>
    <property type="match status" value="1"/>
</dbReference>
<feature type="binding site" evidence="11">
    <location>
        <position position="133"/>
    </location>
    <ligand>
        <name>Zn(2+)</name>
        <dbReference type="ChEBI" id="CHEBI:29105"/>
        <note>catalytic</note>
    </ligand>
</feature>
<dbReference type="SUPFAM" id="SSF51569">
    <property type="entry name" value="Aldolase"/>
    <property type="match status" value="1"/>
</dbReference>
<dbReference type="InterPro" id="IPR030656">
    <property type="entry name" value="ALAD_AS"/>
</dbReference>
<keyword evidence="11" id="KW-0479">Metal-binding</keyword>
<evidence type="ECO:0000256" key="12">
    <source>
        <dbReference type="PIRSR" id="PIRSR001415-5"/>
    </source>
</evidence>
<feature type="active site" description="Schiff-base intermediate with substrate" evidence="9">
    <location>
        <position position="199"/>
    </location>
</feature>
<dbReference type="UniPathway" id="UPA00251">
    <property type="reaction ID" value="UER00318"/>
</dbReference>
<dbReference type="EMBL" id="CP041186">
    <property type="protein sequence ID" value="QDG54240.1"/>
    <property type="molecule type" value="Genomic_DNA"/>
</dbReference>
<dbReference type="GO" id="GO:0006782">
    <property type="term" value="P:protoporphyrinogen IX biosynthetic process"/>
    <property type="evidence" value="ECO:0007669"/>
    <property type="project" value="UniProtKB-UniPathway"/>
</dbReference>
<evidence type="ECO:0000256" key="14">
    <source>
        <dbReference type="RuleBase" id="RU004161"/>
    </source>
</evidence>
<dbReference type="GO" id="GO:0005829">
    <property type="term" value="C:cytosol"/>
    <property type="evidence" value="ECO:0007669"/>
    <property type="project" value="TreeGrafter"/>
</dbReference>
<feature type="binding site" evidence="11">
    <location>
        <position position="125"/>
    </location>
    <ligand>
        <name>Zn(2+)</name>
        <dbReference type="ChEBI" id="CHEBI:29105"/>
        <note>catalytic</note>
    </ligand>
</feature>
<evidence type="ECO:0000256" key="7">
    <source>
        <dbReference type="ARBA" id="ARBA00023244"/>
    </source>
</evidence>
<dbReference type="Pfam" id="PF00490">
    <property type="entry name" value="ALAD"/>
    <property type="match status" value="1"/>
</dbReference>
<accession>A0A4Y6Q180</accession>
<keyword evidence="6 13" id="KW-0456">Lyase</keyword>
<dbReference type="PROSITE" id="PS00169">
    <property type="entry name" value="D_ALA_DEHYDRATASE"/>
    <property type="match status" value="1"/>
</dbReference>
<keyword evidence="16" id="KW-1185">Reference proteome</keyword>
<comment type="subunit">
    <text evidence="13">Homooctamer.</text>
</comment>
<dbReference type="InterPro" id="IPR001731">
    <property type="entry name" value="ALAD"/>
</dbReference>
<feature type="binding site" evidence="10">
    <location>
        <position position="221"/>
    </location>
    <ligand>
        <name>5-aminolevulinate</name>
        <dbReference type="ChEBI" id="CHEBI:356416"/>
        <label>1</label>
    </ligand>
</feature>
<reference evidence="15 16" key="1">
    <citation type="submission" date="2019-06" db="EMBL/GenBank/DDBJ databases">
        <title>Persicimonas caeni gen. nov., sp. nov., a predatory bacterium isolated from solar saltern.</title>
        <authorList>
            <person name="Wang S."/>
        </authorList>
    </citation>
    <scope>NUCLEOTIDE SEQUENCE [LARGE SCALE GENOMIC DNA]</scope>
    <source>
        <strain evidence="15 16">YN101</strain>
    </source>
</reference>
<evidence type="ECO:0000256" key="8">
    <source>
        <dbReference type="ARBA" id="ARBA00047651"/>
    </source>
</evidence>
<evidence type="ECO:0000256" key="5">
    <source>
        <dbReference type="ARBA" id="ARBA00023133"/>
    </source>
</evidence>
<dbReference type="InterPro" id="IPR013785">
    <property type="entry name" value="Aldolase_TIM"/>
</dbReference>
<organism evidence="15 16">
    <name type="scientific">Persicimonas caeni</name>
    <dbReference type="NCBI Taxonomy" id="2292766"/>
    <lineage>
        <taxon>Bacteria</taxon>
        <taxon>Deltaproteobacteria</taxon>
        <taxon>Bradymonadales</taxon>
        <taxon>Bradymonadaceae</taxon>
        <taxon>Persicimonas</taxon>
    </lineage>
</organism>
<dbReference type="PANTHER" id="PTHR11458:SF0">
    <property type="entry name" value="DELTA-AMINOLEVULINIC ACID DEHYDRATASE"/>
    <property type="match status" value="1"/>
</dbReference>
<dbReference type="PIRSF" id="PIRSF001415">
    <property type="entry name" value="Porphbilin_synth"/>
    <property type="match status" value="1"/>
</dbReference>
<keyword evidence="7 13" id="KW-0627">Porphyrin biosynthesis</keyword>